<dbReference type="Proteomes" id="UP000182762">
    <property type="component" value="Unassembled WGS sequence"/>
</dbReference>
<name>A0A1I5WFK9_9BACI</name>
<reference evidence="1 2" key="1">
    <citation type="submission" date="2016-10" db="EMBL/GenBank/DDBJ databases">
        <authorList>
            <person name="Varghese N."/>
            <person name="Submissions S."/>
        </authorList>
    </citation>
    <scope>NUCLEOTIDE SEQUENCE [LARGE SCALE GENOMIC DNA]</scope>
    <source>
        <strain evidence="1 2">DSM 13796</strain>
    </source>
</reference>
<dbReference type="GeneID" id="93709313"/>
<dbReference type="InterPro" id="IPR025617">
    <property type="entry name" value="YqzL"/>
</dbReference>
<dbReference type="Pfam" id="PF14006">
    <property type="entry name" value="YqzL"/>
    <property type="match status" value="1"/>
</dbReference>
<proteinExistence type="predicted"/>
<evidence type="ECO:0000313" key="1">
    <source>
        <dbReference type="EMBL" id="SFQ18481.1"/>
    </source>
</evidence>
<gene>
    <name evidence="1" type="ORF">SAMN02745910_00542</name>
</gene>
<comment type="caution">
    <text evidence="1">The sequence shown here is derived from an EMBL/GenBank/DDBJ whole genome shotgun (WGS) entry which is preliminary data.</text>
</comment>
<keyword evidence="2" id="KW-1185">Reference proteome</keyword>
<dbReference type="EMBL" id="FOXX01000001">
    <property type="protein sequence ID" value="SFQ18481.1"/>
    <property type="molecule type" value="Genomic_DNA"/>
</dbReference>
<organism evidence="1 2">
    <name type="scientific">Priestia endophytica DSM 13796</name>
    <dbReference type="NCBI Taxonomy" id="1121089"/>
    <lineage>
        <taxon>Bacteria</taxon>
        <taxon>Bacillati</taxon>
        <taxon>Bacillota</taxon>
        <taxon>Bacilli</taxon>
        <taxon>Bacillales</taxon>
        <taxon>Bacillaceae</taxon>
        <taxon>Priestia</taxon>
    </lineage>
</organism>
<dbReference type="GeneID" id="93699870"/>
<dbReference type="RefSeq" id="WP_019391444.1">
    <property type="nucleotide sequence ID" value="NZ_FOXX01000001.1"/>
</dbReference>
<sequence>MLNLTWKVFENTGNIDAYLLFKEMEKKVEEPTSQTELSEDDNITML</sequence>
<evidence type="ECO:0000313" key="2">
    <source>
        <dbReference type="Proteomes" id="UP000182762"/>
    </source>
</evidence>
<accession>A0A1I5WFK9</accession>
<protein>
    <submittedName>
        <fullName evidence="1">YqzL-like protein</fullName>
    </submittedName>
</protein>